<proteinExistence type="predicted"/>
<evidence type="ECO:0000259" key="1">
    <source>
        <dbReference type="Pfam" id="PF21530"/>
    </source>
</evidence>
<dbReference type="Pfam" id="PF21530">
    <property type="entry name" value="Pif1_2B_dom"/>
    <property type="match status" value="1"/>
</dbReference>
<accession>A0AA39K1C0</accession>
<dbReference type="GeneID" id="85350194"/>
<dbReference type="RefSeq" id="XP_060328118.1">
    <property type="nucleotide sequence ID" value="XM_060466646.1"/>
</dbReference>
<dbReference type="InterPro" id="IPR049163">
    <property type="entry name" value="Pif1-like_2B_dom"/>
</dbReference>
<protein>
    <recommendedName>
        <fullName evidence="1">DNA helicase Pif1-like 2B domain-containing protein</fullName>
    </recommendedName>
</protein>
<dbReference type="AlphaFoldDB" id="A0AA39K1C0"/>
<keyword evidence="3" id="KW-1185">Reference proteome</keyword>
<feature type="domain" description="DNA helicase Pif1-like 2B" evidence="1">
    <location>
        <begin position="4"/>
        <end position="29"/>
    </location>
</feature>
<comment type="caution">
    <text evidence="2">The sequence shown here is derived from an EMBL/GenBank/DDBJ whole genome shotgun (WGS) entry which is preliminary data.</text>
</comment>
<dbReference type="Proteomes" id="UP001175211">
    <property type="component" value="Unassembled WGS sequence"/>
</dbReference>
<name>A0AA39K1C0_ARMTA</name>
<organism evidence="2 3">
    <name type="scientific">Armillaria tabescens</name>
    <name type="common">Ringless honey mushroom</name>
    <name type="synonym">Agaricus tabescens</name>
    <dbReference type="NCBI Taxonomy" id="1929756"/>
    <lineage>
        <taxon>Eukaryota</taxon>
        <taxon>Fungi</taxon>
        <taxon>Dikarya</taxon>
        <taxon>Basidiomycota</taxon>
        <taxon>Agaricomycotina</taxon>
        <taxon>Agaricomycetes</taxon>
        <taxon>Agaricomycetidae</taxon>
        <taxon>Agaricales</taxon>
        <taxon>Marasmiineae</taxon>
        <taxon>Physalacriaceae</taxon>
        <taxon>Desarmillaria</taxon>
    </lineage>
</organism>
<gene>
    <name evidence="2" type="ORF">EV420DRAFT_1242221</name>
</gene>
<feature type="non-terminal residue" evidence="2">
    <location>
        <position position="83"/>
    </location>
</feature>
<dbReference type="EMBL" id="JAUEPS010000030">
    <property type="protein sequence ID" value="KAK0452782.1"/>
    <property type="molecule type" value="Genomic_DNA"/>
</dbReference>
<evidence type="ECO:0000313" key="3">
    <source>
        <dbReference type="Proteomes" id="UP001175211"/>
    </source>
</evidence>
<evidence type="ECO:0000313" key="2">
    <source>
        <dbReference type="EMBL" id="KAK0452782.1"/>
    </source>
</evidence>
<reference evidence="2" key="1">
    <citation type="submission" date="2023-06" db="EMBL/GenBank/DDBJ databases">
        <authorList>
            <consortium name="Lawrence Berkeley National Laboratory"/>
            <person name="Ahrendt S."/>
            <person name="Sahu N."/>
            <person name="Indic B."/>
            <person name="Wong-Bajracharya J."/>
            <person name="Merenyi Z."/>
            <person name="Ke H.-M."/>
            <person name="Monk M."/>
            <person name="Kocsube S."/>
            <person name="Drula E."/>
            <person name="Lipzen A."/>
            <person name="Balint B."/>
            <person name="Henrissat B."/>
            <person name="Andreopoulos B."/>
            <person name="Martin F.M."/>
            <person name="Harder C.B."/>
            <person name="Rigling D."/>
            <person name="Ford K.L."/>
            <person name="Foster G.D."/>
            <person name="Pangilinan J."/>
            <person name="Papanicolaou A."/>
            <person name="Barry K."/>
            <person name="LaButti K."/>
            <person name="Viragh M."/>
            <person name="Koriabine M."/>
            <person name="Yan M."/>
            <person name="Riley R."/>
            <person name="Champramary S."/>
            <person name="Plett K.L."/>
            <person name="Tsai I.J."/>
            <person name="Slot J."/>
            <person name="Sipos G."/>
            <person name="Plett J."/>
            <person name="Nagy L.G."/>
            <person name="Grigoriev I.V."/>
        </authorList>
    </citation>
    <scope>NUCLEOTIDE SEQUENCE</scope>
    <source>
        <strain evidence="2">CCBAS 213</strain>
    </source>
</reference>
<sequence length="83" mass="9082">LGALPLVIGMPVMIMQNFDVEGGIVNGATRILEKVRYHLDDDGRHIVLSCIIKIPSMTGEPLSGLQESQAVALQDTVNLQFRH</sequence>
<feature type="non-terminal residue" evidence="2">
    <location>
        <position position="1"/>
    </location>
</feature>